<evidence type="ECO:0000256" key="1">
    <source>
        <dbReference type="ARBA" id="ARBA00004409"/>
    </source>
</evidence>
<keyword evidence="9 11" id="KW-0472">Membrane</keyword>
<keyword evidence="8" id="KW-0175">Coiled coil</keyword>
<dbReference type="PROSITE" id="PS50192">
    <property type="entry name" value="T_SNARE"/>
    <property type="match status" value="1"/>
</dbReference>
<dbReference type="SMART" id="SM00397">
    <property type="entry name" value="t_SNARE"/>
    <property type="match status" value="1"/>
</dbReference>
<dbReference type="GO" id="GO:0000149">
    <property type="term" value="F:SNARE binding"/>
    <property type="evidence" value="ECO:0007669"/>
    <property type="project" value="TreeGrafter"/>
</dbReference>
<dbReference type="Proteomes" id="UP000283895">
    <property type="component" value="Unassembled WGS sequence"/>
</dbReference>
<feature type="region of interest" description="Disordered" evidence="10">
    <location>
        <begin position="482"/>
        <end position="507"/>
    </location>
</feature>
<organism evidence="13 14">
    <name type="scientific">Cytospora schulzeri</name>
    <dbReference type="NCBI Taxonomy" id="448051"/>
    <lineage>
        <taxon>Eukaryota</taxon>
        <taxon>Fungi</taxon>
        <taxon>Dikarya</taxon>
        <taxon>Ascomycota</taxon>
        <taxon>Pezizomycotina</taxon>
        <taxon>Sordariomycetes</taxon>
        <taxon>Sordariomycetidae</taxon>
        <taxon>Diaporthales</taxon>
        <taxon>Cytosporaceae</taxon>
        <taxon>Cytospora</taxon>
    </lineage>
</organism>
<protein>
    <recommendedName>
        <fullName evidence="12">t-SNARE coiled-coil homology domain-containing protein</fullName>
    </recommendedName>
</protein>
<dbReference type="Pfam" id="PF05739">
    <property type="entry name" value="SNARE"/>
    <property type="match status" value="1"/>
</dbReference>
<feature type="transmembrane region" description="Helical" evidence="11">
    <location>
        <begin position="337"/>
        <end position="354"/>
    </location>
</feature>
<evidence type="ECO:0000256" key="6">
    <source>
        <dbReference type="ARBA" id="ARBA00022989"/>
    </source>
</evidence>
<feature type="compositionally biased region" description="Basic and acidic residues" evidence="10">
    <location>
        <begin position="484"/>
        <end position="507"/>
    </location>
</feature>
<evidence type="ECO:0000256" key="9">
    <source>
        <dbReference type="ARBA" id="ARBA00023136"/>
    </source>
</evidence>
<gene>
    <name evidence="13" type="ORF">VMCG_02754</name>
</gene>
<evidence type="ECO:0000256" key="7">
    <source>
        <dbReference type="ARBA" id="ARBA00023034"/>
    </source>
</evidence>
<evidence type="ECO:0000313" key="14">
    <source>
        <dbReference type="Proteomes" id="UP000283895"/>
    </source>
</evidence>
<dbReference type="STRING" id="356882.A0A423WZP7"/>
<dbReference type="GO" id="GO:0005484">
    <property type="term" value="F:SNAP receptor activity"/>
    <property type="evidence" value="ECO:0007669"/>
    <property type="project" value="InterPro"/>
</dbReference>
<keyword evidence="14" id="KW-1185">Reference proteome</keyword>
<dbReference type="Gene3D" id="1.20.58.70">
    <property type="match status" value="1"/>
</dbReference>
<name>A0A423WZP7_9PEZI</name>
<dbReference type="GO" id="GO:0048278">
    <property type="term" value="P:vesicle docking"/>
    <property type="evidence" value="ECO:0007669"/>
    <property type="project" value="TreeGrafter"/>
</dbReference>
<feature type="region of interest" description="Disordered" evidence="10">
    <location>
        <begin position="358"/>
        <end position="396"/>
    </location>
</feature>
<reference evidence="13 14" key="1">
    <citation type="submission" date="2015-09" db="EMBL/GenBank/DDBJ databases">
        <title>Host preference determinants of Valsa canker pathogens revealed by comparative genomics.</title>
        <authorList>
            <person name="Yin Z."/>
            <person name="Huang L."/>
        </authorList>
    </citation>
    <scope>NUCLEOTIDE SEQUENCE [LARGE SCALE GENOMIC DNA]</scope>
    <source>
        <strain evidence="13 14">03-1</strain>
    </source>
</reference>
<dbReference type="PANTHER" id="PTHR19957">
    <property type="entry name" value="SYNTAXIN"/>
    <property type="match status" value="1"/>
</dbReference>
<evidence type="ECO:0000313" key="13">
    <source>
        <dbReference type="EMBL" id="ROW08988.1"/>
    </source>
</evidence>
<feature type="domain" description="T-SNARE coiled-coil homology" evidence="12">
    <location>
        <begin position="263"/>
        <end position="325"/>
    </location>
</feature>
<dbReference type="PANTHER" id="PTHR19957:SF83">
    <property type="entry name" value="SYNTAXIN-16"/>
    <property type="match status" value="1"/>
</dbReference>
<evidence type="ECO:0000256" key="3">
    <source>
        <dbReference type="ARBA" id="ARBA00022448"/>
    </source>
</evidence>
<dbReference type="GO" id="GO:0006886">
    <property type="term" value="P:intracellular protein transport"/>
    <property type="evidence" value="ECO:0007669"/>
    <property type="project" value="InterPro"/>
</dbReference>
<accession>A0A423WZP7</accession>
<dbReference type="FunFam" id="1.20.58.70:FF:000021">
    <property type="entry name" value="SNARE complex subunit (Tlg2)"/>
    <property type="match status" value="1"/>
</dbReference>
<keyword evidence="6 11" id="KW-1133">Transmembrane helix</keyword>
<evidence type="ECO:0000259" key="12">
    <source>
        <dbReference type="PROSITE" id="PS50192"/>
    </source>
</evidence>
<evidence type="ECO:0000256" key="10">
    <source>
        <dbReference type="SAM" id="MobiDB-lite"/>
    </source>
</evidence>
<evidence type="ECO:0000256" key="8">
    <source>
        <dbReference type="ARBA" id="ARBA00023054"/>
    </source>
</evidence>
<dbReference type="InterPro" id="IPR006012">
    <property type="entry name" value="Syntaxin/epimorphin_CS"/>
</dbReference>
<dbReference type="InterPro" id="IPR010989">
    <property type="entry name" value="SNARE"/>
</dbReference>
<dbReference type="InterPro" id="IPR045242">
    <property type="entry name" value="Syntaxin"/>
</dbReference>
<dbReference type="GO" id="GO:0006906">
    <property type="term" value="P:vesicle fusion"/>
    <property type="evidence" value="ECO:0007669"/>
    <property type="project" value="TreeGrafter"/>
</dbReference>
<proteinExistence type="inferred from homology"/>
<evidence type="ECO:0000256" key="4">
    <source>
        <dbReference type="ARBA" id="ARBA00022692"/>
    </source>
</evidence>
<evidence type="ECO:0000256" key="2">
    <source>
        <dbReference type="ARBA" id="ARBA00009063"/>
    </source>
</evidence>
<dbReference type="GO" id="GO:0031201">
    <property type="term" value="C:SNARE complex"/>
    <property type="evidence" value="ECO:0007669"/>
    <property type="project" value="TreeGrafter"/>
</dbReference>
<keyword evidence="3" id="KW-0813">Transport</keyword>
<comment type="similarity">
    <text evidence="2">Belongs to the syntaxin family.</text>
</comment>
<evidence type="ECO:0000256" key="11">
    <source>
        <dbReference type="SAM" id="Phobius"/>
    </source>
</evidence>
<dbReference type="EMBL" id="LKEA01000005">
    <property type="protein sequence ID" value="ROW08988.1"/>
    <property type="molecule type" value="Genomic_DNA"/>
</dbReference>
<keyword evidence="4 11" id="KW-0812">Transmembrane</keyword>
<feature type="region of interest" description="Disordered" evidence="10">
    <location>
        <begin position="207"/>
        <end position="235"/>
    </location>
</feature>
<feature type="compositionally biased region" description="Gly residues" evidence="10">
    <location>
        <begin position="362"/>
        <end position="383"/>
    </location>
</feature>
<dbReference type="OrthoDB" id="10251371at2759"/>
<comment type="subcellular location">
    <subcellularLocation>
        <location evidence="1">Golgi apparatus membrane</location>
        <topology evidence="1">Single-pass type IV membrane protein</topology>
    </subcellularLocation>
</comment>
<sequence length="564" mass="61021">MWRDRTNLYLSYRQSYAHHPTNRNKYGGSANLTSAERFGASASAATGSSVLFSADEASDRRGLLAGGDYHDDGDAVIEMDLLPPRWADITDEVTELLADVAKRGQKLERLHQKHVLPGFDDEGAKKAEERDIERLTQDITRGFHECHRCIQRIEQMVRESQDAGTMTRAEEVMAKNIQISLAGRVQEASAGFRKKQSAYLKKLRGLSNPSGLLSPGPERSSTPFGPGASTYIDPSILDSETDKSFSQSTLQSSMQQKQLHSNDAAIVQREREIEDIAQGIIDLSDLFRDLQNIVIDQGTMLDRIDYNVENMAVDVKAADKELNVASGYQKRTTKRKIILLLVLIIVGVIILLAIKPKRHGDSGGGGSSGGGGDGGGGSGGGGSPAEDVQTGIQGFAEDGGGPLLARALLVHPILAHHLLDDPQELERTRRDLRPPGLVTEPLRLRQAQRVPGPDRPQGRPPADPLVAGLAVAAVQVHQPQDGLLPDRHERDPQAHVAQHGEEPDPPREVEVGGLHHHGGSTIAVPVVQDGGGGGLRLPAVLSRGSFWKYSYGDSTRRIWGTSAV</sequence>
<dbReference type="InterPro" id="IPR000727">
    <property type="entry name" value="T_SNARE_dom"/>
</dbReference>
<dbReference type="SUPFAM" id="SSF47661">
    <property type="entry name" value="t-snare proteins"/>
    <property type="match status" value="1"/>
</dbReference>
<dbReference type="PROSITE" id="PS00914">
    <property type="entry name" value="SYNTAXIN"/>
    <property type="match status" value="1"/>
</dbReference>
<dbReference type="GO" id="GO:0000139">
    <property type="term" value="C:Golgi membrane"/>
    <property type="evidence" value="ECO:0007669"/>
    <property type="project" value="UniProtKB-SubCell"/>
</dbReference>
<dbReference type="CDD" id="cd15845">
    <property type="entry name" value="SNARE_syntaxin16"/>
    <property type="match status" value="1"/>
</dbReference>
<comment type="caution">
    <text evidence="13">The sequence shown here is derived from an EMBL/GenBank/DDBJ whole genome shotgun (WGS) entry which is preliminary data.</text>
</comment>
<evidence type="ECO:0000256" key="5">
    <source>
        <dbReference type="ARBA" id="ARBA00022927"/>
    </source>
</evidence>
<keyword evidence="7" id="KW-0333">Golgi apparatus</keyword>
<keyword evidence="5" id="KW-0653">Protein transport</keyword>
<dbReference type="AlphaFoldDB" id="A0A423WZP7"/>